<dbReference type="OrthoDB" id="1932206at2759"/>
<dbReference type="PANTHER" id="PTHR33304:SF59">
    <property type="entry name" value="RING_FYVE_PHD ZINC FINGER SUPERFAMILY PROTEIN"/>
    <property type="match status" value="1"/>
</dbReference>
<dbReference type="ExpressionAtlas" id="A0A1B6PQ56">
    <property type="expression patterns" value="baseline and differential"/>
</dbReference>
<proteinExistence type="predicted"/>
<feature type="domain" description="AIPP2-like SPOC-like" evidence="7">
    <location>
        <begin position="911"/>
        <end position="1032"/>
    </location>
</feature>
<dbReference type="Proteomes" id="UP000000768">
    <property type="component" value="Chromosome 5"/>
</dbReference>
<evidence type="ECO:0000256" key="2">
    <source>
        <dbReference type="ARBA" id="ARBA00022771"/>
    </source>
</evidence>
<name>A0A1B6PQ56_SORBI</name>
<reference evidence="8 9" key="1">
    <citation type="journal article" date="2009" name="Nature">
        <title>The Sorghum bicolor genome and the diversification of grasses.</title>
        <authorList>
            <person name="Paterson A.H."/>
            <person name="Bowers J.E."/>
            <person name="Bruggmann R."/>
            <person name="Dubchak I."/>
            <person name="Grimwood J."/>
            <person name="Gundlach H."/>
            <person name="Haberer G."/>
            <person name="Hellsten U."/>
            <person name="Mitros T."/>
            <person name="Poliakov A."/>
            <person name="Schmutz J."/>
            <person name="Spannagl M."/>
            <person name="Tang H."/>
            <person name="Wang X."/>
            <person name="Wicker T."/>
            <person name="Bharti A.K."/>
            <person name="Chapman J."/>
            <person name="Feltus F.A."/>
            <person name="Gowik U."/>
            <person name="Grigoriev I.V."/>
            <person name="Lyons E."/>
            <person name="Maher C.A."/>
            <person name="Martis M."/>
            <person name="Narechania A."/>
            <person name="Otillar R.P."/>
            <person name="Penning B.W."/>
            <person name="Salamov A.A."/>
            <person name="Wang Y."/>
            <person name="Zhang L."/>
            <person name="Carpita N.C."/>
            <person name="Freeling M."/>
            <person name="Gingle A.R."/>
            <person name="Hash C.T."/>
            <person name="Keller B."/>
            <person name="Klein P."/>
            <person name="Kresovich S."/>
            <person name="McCann M.C."/>
            <person name="Ming R."/>
            <person name="Peterson D.G."/>
            <person name="Mehboob-ur-Rahman"/>
            <person name="Ware D."/>
            <person name="Westhoff P."/>
            <person name="Mayer K.F."/>
            <person name="Messing J."/>
            <person name="Rokhsar D.S."/>
        </authorList>
    </citation>
    <scope>NUCLEOTIDE SEQUENCE [LARGE SCALE GENOMIC DNA]</scope>
    <source>
        <strain evidence="9">cv. BTx623</strain>
    </source>
</reference>
<evidence type="ECO:0000313" key="9">
    <source>
        <dbReference type="Proteomes" id="UP000000768"/>
    </source>
</evidence>
<dbReference type="Gramene" id="KXG27795">
    <property type="protein sequence ID" value="KXG27795"/>
    <property type="gene ID" value="SORBI_3005G045700"/>
</dbReference>
<feature type="region of interest" description="Disordered" evidence="6">
    <location>
        <begin position="467"/>
        <end position="530"/>
    </location>
</feature>
<evidence type="ECO:0000259" key="7">
    <source>
        <dbReference type="Pfam" id="PF23121"/>
    </source>
</evidence>
<dbReference type="InterPro" id="IPR011011">
    <property type="entry name" value="Znf_FYVE_PHD"/>
</dbReference>
<protein>
    <recommendedName>
        <fullName evidence="7">AIPP2-like SPOC-like domain-containing protein</fullName>
    </recommendedName>
</protein>
<feature type="compositionally biased region" description="Basic residues" evidence="6">
    <location>
        <begin position="709"/>
        <end position="741"/>
    </location>
</feature>
<dbReference type="InParanoid" id="A0A1B6PQ56"/>
<dbReference type="GO" id="GO:0034244">
    <property type="term" value="P:negative regulation of transcription elongation by RNA polymerase II"/>
    <property type="evidence" value="ECO:0007669"/>
    <property type="project" value="InterPro"/>
</dbReference>
<keyword evidence="9" id="KW-1185">Reference proteome</keyword>
<evidence type="ECO:0000256" key="3">
    <source>
        <dbReference type="ARBA" id="ARBA00022833"/>
    </source>
</evidence>
<evidence type="ECO:0000256" key="1">
    <source>
        <dbReference type="ARBA" id="ARBA00022723"/>
    </source>
</evidence>
<keyword evidence="4" id="KW-0805">Transcription regulation</keyword>
<dbReference type="InterPro" id="IPR056280">
    <property type="entry name" value="AIPP2-like_SPOC"/>
</dbReference>
<gene>
    <name evidence="8" type="ORF">SORBI_3005G045700</name>
</gene>
<feature type="compositionally biased region" description="Basic and acidic residues" evidence="6">
    <location>
        <begin position="776"/>
        <end position="788"/>
    </location>
</feature>
<evidence type="ECO:0000256" key="4">
    <source>
        <dbReference type="ARBA" id="ARBA00023015"/>
    </source>
</evidence>
<dbReference type="GO" id="GO:0008270">
    <property type="term" value="F:zinc ion binding"/>
    <property type="evidence" value="ECO:0007669"/>
    <property type="project" value="UniProtKB-KW"/>
</dbReference>
<evidence type="ECO:0000256" key="5">
    <source>
        <dbReference type="ARBA" id="ARBA00023163"/>
    </source>
</evidence>
<dbReference type="EMBL" id="CM000764">
    <property type="protein sequence ID" value="KXG27795.1"/>
    <property type="molecule type" value="Genomic_DNA"/>
</dbReference>
<feature type="compositionally biased region" description="Basic and acidic residues" evidence="6">
    <location>
        <begin position="742"/>
        <end position="752"/>
    </location>
</feature>
<feature type="compositionally biased region" description="Polar residues" evidence="6">
    <location>
        <begin position="467"/>
        <end position="485"/>
    </location>
</feature>
<sequence length="1049" mass="117670">MDIVCEVCGVVGYRKLLVRCVNCENAARHLYCLDPVIYDASSFEWLCDDCPQKHNEVPKSLERNCDHSHKVPQWKGSRNVIDEHNMLFEEGFNKAGVRMFSHPENMNDVLETRSVTWFHVPDDTSCDDHYSIQLGSIINEPNVNRVLVTKEPLSWGCCRHRSHKARCSTWGCRRRRSQKARKGSSDASTKHFLSADTFNSSEMFVVKKLKRNDILEEGESKNDHLFYRPESADGSSHSASDLIVEIQKTAGAVGPTVNTMECLELSMEKDSCSFSLSCVEGFTQETKPDLLPLINDVERSYPYVTDSSCPTVPNMEQKDDVLENAEQPHPSEMVNPDGTSHSPVGRALEIEEQGAEAGLCASVEDVEEQVDGSTPASESWEQSVPLKVVILGPWHDVPDCILISKPPSNYSQSMQGSDLYVGNMDVLDPSKEWLDSRLKLDEQGAEHSLFASVEYVTCPNFTDKTSPIWSSEEQVDGSSPMSESWEQPDPLEVVRPWDDAPNSILRSKPPSNYSQPMQGSDLDGNMDVLDPSKEWMDSRLMSNTVEPSSSANGGGTSVEKENTEKTECLSGMNTVTPELDNVQGSNPSAEPSSSSNGEGASAVEKHSAEMTECFLGMGTLTPALHNVQALNPSTPKECLVSNADNSDQANRSYEVHCSHNDFNVSYYPNPVLKGRISKMMYPRHWFQLPKMWLVGKCLKWKMSLPSKHVSPRKARKKTFRKQYKGPNRHIPHRTKHQKTKLIMKDRNTDPAHMRSSKTSKQFDHTCSSASLGSSPKTKEVNDPNDAKPRCSKSVRTSENVMAKKRKRPILSCDEDAEAMQMEARMHRRHVESGVMKQRRSAENSEEAMSPGNSNNQLANDHMKARKPRRANKEKKAPVVNASVPCTQNDAARLASDQQSFICTRPIDRPYWTGIMKIGQEYISLTAHLSNQACKEVQELSLSLPALMKVTKHSKLKAWPGRWKASEPTAECIGLYFFSDNMRELDQLVHYLADHSLVLKYVVGFAKLLIFPSVFLPEQCQTFQGKHYLWGVFKRRMDDEVGALHLGAGR</sequence>
<dbReference type="FunCoup" id="A0A1B6PQ56">
    <property type="interactions" value="140"/>
</dbReference>
<feature type="region of interest" description="Disordered" evidence="6">
    <location>
        <begin position="708"/>
        <end position="805"/>
    </location>
</feature>
<dbReference type="OMA" id="RFVENHA"/>
<feature type="region of interest" description="Disordered" evidence="6">
    <location>
        <begin position="543"/>
        <end position="563"/>
    </location>
</feature>
<dbReference type="InterPro" id="IPR049914">
    <property type="entry name" value="PHD1-3/5-6"/>
</dbReference>
<accession>A0A1B6PQ56</accession>
<feature type="region of interest" description="Disordered" evidence="6">
    <location>
        <begin position="575"/>
        <end position="605"/>
    </location>
</feature>
<dbReference type="Gene3D" id="3.30.40.10">
    <property type="entry name" value="Zinc/RING finger domain, C3HC4 (zinc finger)"/>
    <property type="match status" value="1"/>
</dbReference>
<feature type="region of interest" description="Disordered" evidence="6">
    <location>
        <begin position="830"/>
        <end position="861"/>
    </location>
</feature>
<dbReference type="GO" id="GO:0140566">
    <property type="term" value="F:histone reader activity"/>
    <property type="evidence" value="ECO:0007669"/>
    <property type="project" value="InterPro"/>
</dbReference>
<keyword evidence="1" id="KW-0479">Metal-binding</keyword>
<evidence type="ECO:0000313" key="8">
    <source>
        <dbReference type="EMBL" id="KXG27795.1"/>
    </source>
</evidence>
<keyword evidence="3" id="KW-0862">Zinc</keyword>
<dbReference type="Pfam" id="PF23121">
    <property type="entry name" value="SPOC_AIPP2"/>
    <property type="match status" value="1"/>
</dbReference>
<dbReference type="AlphaFoldDB" id="A0A1B6PQ56"/>
<organism evidence="8 9">
    <name type="scientific">Sorghum bicolor</name>
    <name type="common">Sorghum</name>
    <name type="synonym">Sorghum vulgare</name>
    <dbReference type="NCBI Taxonomy" id="4558"/>
    <lineage>
        <taxon>Eukaryota</taxon>
        <taxon>Viridiplantae</taxon>
        <taxon>Streptophyta</taxon>
        <taxon>Embryophyta</taxon>
        <taxon>Tracheophyta</taxon>
        <taxon>Spermatophyta</taxon>
        <taxon>Magnoliopsida</taxon>
        <taxon>Liliopsida</taxon>
        <taxon>Poales</taxon>
        <taxon>Poaceae</taxon>
        <taxon>PACMAD clade</taxon>
        <taxon>Panicoideae</taxon>
        <taxon>Andropogonodae</taxon>
        <taxon>Andropogoneae</taxon>
        <taxon>Sorghinae</taxon>
        <taxon>Sorghum</taxon>
    </lineage>
</organism>
<dbReference type="PANTHER" id="PTHR33304">
    <property type="match status" value="1"/>
</dbReference>
<keyword evidence="2" id="KW-0863">Zinc-finger</keyword>
<keyword evidence="5" id="KW-0804">Transcription</keyword>
<feature type="compositionally biased region" description="Polar residues" evidence="6">
    <location>
        <begin position="509"/>
        <end position="518"/>
    </location>
</feature>
<dbReference type="SUPFAM" id="SSF57903">
    <property type="entry name" value="FYVE/PHD zinc finger"/>
    <property type="match status" value="1"/>
</dbReference>
<reference evidence="9" key="2">
    <citation type="journal article" date="2018" name="Plant J.">
        <title>The Sorghum bicolor reference genome: improved assembly, gene annotations, a transcriptome atlas, and signatures of genome organization.</title>
        <authorList>
            <person name="McCormick R.F."/>
            <person name="Truong S.K."/>
            <person name="Sreedasyam A."/>
            <person name="Jenkins J."/>
            <person name="Shu S."/>
            <person name="Sims D."/>
            <person name="Kennedy M."/>
            <person name="Amirebrahimi M."/>
            <person name="Weers B.D."/>
            <person name="McKinley B."/>
            <person name="Mattison A."/>
            <person name="Morishige D.T."/>
            <person name="Grimwood J."/>
            <person name="Schmutz J."/>
            <person name="Mullet J.E."/>
        </authorList>
    </citation>
    <scope>NUCLEOTIDE SEQUENCE [LARGE SCALE GENOMIC DNA]</scope>
    <source>
        <strain evidence="9">cv. BTx623</strain>
    </source>
</reference>
<dbReference type="InterPro" id="IPR013083">
    <property type="entry name" value="Znf_RING/FYVE/PHD"/>
</dbReference>
<feature type="compositionally biased region" description="Low complexity" evidence="6">
    <location>
        <begin position="584"/>
        <end position="602"/>
    </location>
</feature>
<feature type="compositionally biased region" description="Polar residues" evidence="6">
    <location>
        <begin position="756"/>
        <end position="775"/>
    </location>
</feature>
<evidence type="ECO:0000256" key="6">
    <source>
        <dbReference type="SAM" id="MobiDB-lite"/>
    </source>
</evidence>